<protein>
    <submittedName>
        <fullName evidence="1">DUF2695 domain-containing protein</fullName>
    </submittedName>
</protein>
<dbReference type="Pfam" id="PF10905">
    <property type="entry name" value="DUF2695"/>
    <property type="match status" value="1"/>
</dbReference>
<dbReference type="Proteomes" id="UP000474778">
    <property type="component" value="Unassembled WGS sequence"/>
</dbReference>
<reference evidence="1 2" key="1">
    <citation type="submission" date="2019-12" db="EMBL/GenBank/DDBJ databases">
        <title>Shewanella insulae sp. nov., isolated from a tidal flat.</title>
        <authorList>
            <person name="Yoon J.-H."/>
        </authorList>
    </citation>
    <scope>NUCLEOTIDE SEQUENCE [LARGE SCALE GENOMIC DNA]</scope>
    <source>
        <strain evidence="1 2">JBTF-M18</strain>
    </source>
</reference>
<gene>
    <name evidence="1" type="ORF">GNT65_05765</name>
</gene>
<organism evidence="1 2">
    <name type="scientific">Shewanella insulae</name>
    <dbReference type="NCBI Taxonomy" id="2681496"/>
    <lineage>
        <taxon>Bacteria</taxon>
        <taxon>Pseudomonadati</taxon>
        <taxon>Pseudomonadota</taxon>
        <taxon>Gammaproteobacteria</taxon>
        <taxon>Alteromonadales</taxon>
        <taxon>Shewanellaceae</taxon>
        <taxon>Shewanella</taxon>
    </lineage>
</organism>
<accession>A0A6L7HYR6</accession>
<sequence>MPLSLAELGELFDHLDETLEQEGCDHSPRITQLFLSQKGLDPDQVLPWLKEQGGYCDCEILANVEEGWESEIGKNT</sequence>
<dbReference type="AlphaFoldDB" id="A0A6L7HYR6"/>
<evidence type="ECO:0000313" key="1">
    <source>
        <dbReference type="EMBL" id="MXR68181.1"/>
    </source>
</evidence>
<name>A0A6L7HYR6_9GAMM</name>
<comment type="caution">
    <text evidence="1">The sequence shown here is derived from an EMBL/GenBank/DDBJ whole genome shotgun (WGS) entry which is preliminary data.</text>
</comment>
<proteinExistence type="predicted"/>
<keyword evidence="2" id="KW-1185">Reference proteome</keyword>
<dbReference type="InterPro" id="IPR024248">
    <property type="entry name" value="DUF2695"/>
</dbReference>
<evidence type="ECO:0000313" key="2">
    <source>
        <dbReference type="Proteomes" id="UP000474778"/>
    </source>
</evidence>
<dbReference type="EMBL" id="WRPA01000003">
    <property type="protein sequence ID" value="MXR68181.1"/>
    <property type="molecule type" value="Genomic_DNA"/>
</dbReference>